<proteinExistence type="predicted"/>
<comment type="caution">
    <text evidence="1">The sequence shown here is derived from an EMBL/GenBank/DDBJ whole genome shotgun (WGS) entry which is preliminary data.</text>
</comment>
<name>A0ABT1D1F7_9PROT</name>
<dbReference type="NCBIfam" id="NF003322">
    <property type="entry name" value="PRK04334.1-2"/>
    <property type="match status" value="1"/>
</dbReference>
<dbReference type="EMBL" id="JAFIRR010000032">
    <property type="protein sequence ID" value="MCO6415748.1"/>
    <property type="molecule type" value="Genomic_DNA"/>
</dbReference>
<evidence type="ECO:0000313" key="1">
    <source>
        <dbReference type="EMBL" id="MCO6415748.1"/>
    </source>
</evidence>
<protein>
    <submittedName>
        <fullName evidence="1">UPF0280 family protein</fullName>
    </submittedName>
</protein>
<reference evidence="1 2" key="1">
    <citation type="submission" date="2021-12" db="EMBL/GenBank/DDBJ databases">
        <title>Siccirubricoccus leaddurans sp. nov., a high concentration Zn2+ tolerance bacterium.</title>
        <authorList>
            <person name="Cao Y."/>
        </authorList>
    </citation>
    <scope>NUCLEOTIDE SEQUENCE [LARGE SCALE GENOMIC DNA]</scope>
    <source>
        <strain evidence="1 2">KC 17139</strain>
    </source>
</reference>
<evidence type="ECO:0000313" key="2">
    <source>
        <dbReference type="Proteomes" id="UP001523392"/>
    </source>
</evidence>
<keyword evidence="2" id="KW-1185">Reference proteome</keyword>
<organism evidence="1 2">
    <name type="scientific">Siccirubricoccus soli</name>
    <dbReference type="NCBI Taxonomy" id="2899147"/>
    <lineage>
        <taxon>Bacteria</taxon>
        <taxon>Pseudomonadati</taxon>
        <taxon>Pseudomonadota</taxon>
        <taxon>Alphaproteobacteria</taxon>
        <taxon>Acetobacterales</taxon>
        <taxon>Roseomonadaceae</taxon>
        <taxon>Siccirubricoccus</taxon>
    </lineage>
</organism>
<dbReference type="SUPFAM" id="SSF143631">
    <property type="entry name" value="ApbE-like"/>
    <property type="match status" value="1"/>
</dbReference>
<dbReference type="PIRSF" id="PIRSF006421">
    <property type="entry name" value="UCP006421"/>
    <property type="match status" value="1"/>
</dbReference>
<dbReference type="InterPro" id="IPR003374">
    <property type="entry name" value="ApbE-like_sf"/>
</dbReference>
<sequence>MASAVTAVLPDGRLHLQEGPIDLVIGLEGTRAAMEEARHRAVRAFDGLLAGLVAELPLLRTPLGADPPPLRGRVARRMLDACWPYRAGIITPMAAVAGAVAEEVLAAIASVPGLGTAHVNNGGDIAVFLAPGETLRIGLVRRLEHALPEGLVRLTAADPVRGIATSGWPGRSFSLGIADAVTVLAAGAAQADAAATVIANAVNAEHPAIRRAPAVSLDPDSDLGDLPVTVEVGALPEDVVAAALEAGEAVAERLVQRGLVVAAMLAIGDEVRVVGDALRGALPLSNSPRQGPKGPWNP</sequence>
<gene>
    <name evidence="1" type="ORF">JYK14_06085</name>
</gene>
<dbReference type="Gene3D" id="3.10.520.10">
    <property type="entry name" value="ApbE-like domains"/>
    <property type="match status" value="1"/>
</dbReference>
<dbReference type="Proteomes" id="UP001523392">
    <property type="component" value="Unassembled WGS sequence"/>
</dbReference>
<accession>A0ABT1D1F7</accession>
<dbReference type="InterPro" id="IPR007183">
    <property type="entry name" value="UPF0280"/>
</dbReference>
<dbReference type="RefSeq" id="WP_252952347.1">
    <property type="nucleotide sequence ID" value="NZ_JAFIRR010000032.1"/>
</dbReference>